<feature type="transmembrane region" description="Helical" evidence="6">
    <location>
        <begin position="130"/>
        <end position="150"/>
    </location>
</feature>
<dbReference type="InterPro" id="IPR002528">
    <property type="entry name" value="MATE_fam"/>
</dbReference>
<gene>
    <name evidence="8" type="ORF">BQ4739_LOCUS12930</name>
</gene>
<feature type="transmembrane region" description="Helical" evidence="6">
    <location>
        <begin position="162"/>
        <end position="184"/>
    </location>
</feature>
<evidence type="ECO:0000256" key="5">
    <source>
        <dbReference type="ARBA" id="ARBA00023136"/>
    </source>
</evidence>
<feature type="compositionally biased region" description="Low complexity" evidence="7">
    <location>
        <begin position="527"/>
        <end position="548"/>
    </location>
</feature>
<evidence type="ECO:0000256" key="6">
    <source>
        <dbReference type="RuleBase" id="RU004914"/>
    </source>
</evidence>
<proteinExistence type="inferred from homology"/>
<feature type="region of interest" description="Disordered" evidence="7">
    <location>
        <begin position="301"/>
        <end position="321"/>
    </location>
</feature>
<keyword evidence="9" id="KW-1185">Reference proteome</keyword>
<organism evidence="8 9">
    <name type="scientific">Tetradesmus obliquus</name>
    <name type="common">Green alga</name>
    <name type="synonym">Acutodesmus obliquus</name>
    <dbReference type="NCBI Taxonomy" id="3088"/>
    <lineage>
        <taxon>Eukaryota</taxon>
        <taxon>Viridiplantae</taxon>
        <taxon>Chlorophyta</taxon>
        <taxon>core chlorophytes</taxon>
        <taxon>Chlorophyceae</taxon>
        <taxon>CS clade</taxon>
        <taxon>Sphaeropleales</taxon>
        <taxon>Scenedesmaceae</taxon>
        <taxon>Tetradesmus</taxon>
    </lineage>
</organism>
<evidence type="ECO:0000313" key="9">
    <source>
        <dbReference type="Proteomes" id="UP000256970"/>
    </source>
</evidence>
<dbReference type="PANTHER" id="PTHR42893">
    <property type="entry name" value="PROTEIN DETOXIFICATION 44, CHLOROPLASTIC-RELATED"/>
    <property type="match status" value="1"/>
</dbReference>
<feature type="compositionally biased region" description="Basic and acidic residues" evidence="7">
    <location>
        <begin position="503"/>
        <end position="513"/>
    </location>
</feature>
<feature type="transmembrane region" description="Helical" evidence="6">
    <location>
        <begin position="883"/>
        <end position="904"/>
    </location>
</feature>
<keyword evidence="4 6" id="KW-1133">Transmembrane helix</keyword>
<reference evidence="8 9" key="1">
    <citation type="submission" date="2016-10" db="EMBL/GenBank/DDBJ databases">
        <authorList>
            <person name="Cai Z."/>
        </authorList>
    </citation>
    <scope>NUCLEOTIDE SEQUENCE [LARGE SCALE GENOMIC DNA]</scope>
</reference>
<name>A0A383W718_TETOB</name>
<keyword evidence="5 6" id="KW-0472">Membrane</keyword>
<feature type="compositionally biased region" description="Low complexity" evidence="7">
    <location>
        <begin position="29"/>
        <end position="41"/>
    </location>
</feature>
<feature type="transmembrane region" description="Helical" evidence="6">
    <location>
        <begin position="787"/>
        <end position="803"/>
    </location>
</feature>
<comment type="similarity">
    <text evidence="2 6">Belongs to the multi antimicrobial extrusion (MATE) (TC 2.A.66.1) family.</text>
</comment>
<feature type="transmembrane region" description="Helical" evidence="6">
    <location>
        <begin position="205"/>
        <end position="226"/>
    </location>
</feature>
<sequence>MGSHEDDDAVHKGRLRSIWTHTVDISRLQGQQQQGQAQQQQHGRAYSPPGSPSKAFISSAAAQALLPGMRAPGGWCLLGRLDREVLCNALACAGASMADPLMSMVDTYFSGQLGTTALAALGSNGALFSVMYFLCFTALAVLCTQAMASANSRGDAEGVGRGFLQALAATAVVAVLLVTLLLLLPEQLLGFFQTNAEVMPYAKTYCMIRALSLPAALAMNVCQAAFRSLLDLSTPFAVVMAANAANYALDSLLMLRLGWGMAGCGIASVVSQYIGAGLFAAIIVRRRHQFGIPEALARAADRAEEAQQQQQQQQQQQSSSSCEAAAGKQQLWWRRLRSLFSQQQQPRLRLKPQPVPGHCEAVGSPGSAGRAASGSFRINVFGSPQSQQSPARAAAAAVAAVCKEASGSLRIHVPGSGSSGEAAHPVAASSSARMHAGMLQHRSASPDLKQHHAQHQWQQQQQGLHGSSAWQDDAAVCSRGDADLAPGGSRLHRRPSSAGGDGGSRRESMDALNHHGFAPFHSSSTLHQQQQQQQLHSKQQQQLKQQQSAGIGGSSKAAMHSTGFARWSGLAHMWQGKDSSSNRSAAPPAAADQPAAVAAEQMLAAALATSKPGHNHSSSTSFAAGGGPPAWPSSGLAAVPDISSGGSSSSSSFSGGSGGTTNNTLPRVDSVGSDSKLPRLQVPSSTVQRLLLLLASLEWRAFVGRFLGMSLRGLLILSTYSTASMVAARAGTASLAAHQVVQQQQQLQMSFAWSFLHVGQSMTANVFHAAPAAGGGPRAARRLATRIVRWAAVSCAVLAMLTYHNRQLLSGLFTRDAAVRQLVGGAVAPATIMLGLAWNNALEGCLLGADDQPFVVKVYPYAVAAALLQLGRAWLRGLGLPGVWWGLVGYYLVLLAGFGGRFFLFRGRI</sequence>
<feature type="region of interest" description="Disordered" evidence="7">
    <location>
        <begin position="443"/>
        <end position="558"/>
    </location>
</feature>
<comment type="caution">
    <text evidence="6">Lacks conserved residue(s) required for the propagation of feature annotation.</text>
</comment>
<keyword evidence="3 6" id="KW-0812">Transmembrane</keyword>
<accession>A0A383W718</accession>
<dbReference type="GO" id="GO:0015297">
    <property type="term" value="F:antiporter activity"/>
    <property type="evidence" value="ECO:0007669"/>
    <property type="project" value="InterPro"/>
</dbReference>
<feature type="compositionally biased region" description="Low complexity" evidence="7">
    <location>
        <begin position="632"/>
        <end position="654"/>
    </location>
</feature>
<feature type="transmembrane region" description="Helical" evidence="6">
    <location>
        <begin position="854"/>
        <end position="871"/>
    </location>
</feature>
<dbReference type="STRING" id="3088.A0A383W718"/>
<evidence type="ECO:0000256" key="3">
    <source>
        <dbReference type="ARBA" id="ARBA00022692"/>
    </source>
</evidence>
<evidence type="ECO:0000256" key="4">
    <source>
        <dbReference type="ARBA" id="ARBA00022989"/>
    </source>
</evidence>
<dbReference type="GO" id="GO:0016020">
    <property type="term" value="C:membrane"/>
    <property type="evidence" value="ECO:0007669"/>
    <property type="project" value="UniProtKB-SubCell"/>
</dbReference>
<protein>
    <recommendedName>
        <fullName evidence="6">Protein DETOXIFICATION</fullName>
    </recommendedName>
    <alternativeName>
        <fullName evidence="6">Multidrug and toxic compound extrusion protein</fullName>
    </alternativeName>
</protein>
<dbReference type="AlphaFoldDB" id="A0A383W718"/>
<feature type="region of interest" description="Disordered" evidence="7">
    <location>
        <begin position="574"/>
        <end position="678"/>
    </location>
</feature>
<dbReference type="Pfam" id="PF01554">
    <property type="entry name" value="MatE"/>
    <property type="match status" value="1"/>
</dbReference>
<evidence type="ECO:0000256" key="2">
    <source>
        <dbReference type="ARBA" id="ARBA00010199"/>
    </source>
</evidence>
<feature type="compositionally biased region" description="Low complexity" evidence="7">
    <location>
        <begin position="585"/>
        <end position="608"/>
    </location>
</feature>
<feature type="region of interest" description="Disordered" evidence="7">
    <location>
        <begin position="343"/>
        <end position="370"/>
    </location>
</feature>
<dbReference type="GO" id="GO:0042910">
    <property type="term" value="F:xenobiotic transmembrane transporter activity"/>
    <property type="evidence" value="ECO:0007669"/>
    <property type="project" value="InterPro"/>
</dbReference>
<evidence type="ECO:0000256" key="1">
    <source>
        <dbReference type="ARBA" id="ARBA00004141"/>
    </source>
</evidence>
<feature type="transmembrane region" description="Helical" evidence="6">
    <location>
        <begin position="259"/>
        <end position="284"/>
    </location>
</feature>
<feature type="transmembrane region" description="Helical" evidence="6">
    <location>
        <begin position="823"/>
        <end position="842"/>
    </location>
</feature>
<feature type="region of interest" description="Disordered" evidence="7">
    <location>
        <begin position="28"/>
        <end position="53"/>
    </location>
</feature>
<dbReference type="InterPro" id="IPR044644">
    <property type="entry name" value="DinF-like"/>
</dbReference>
<dbReference type="PANTHER" id="PTHR42893:SF46">
    <property type="entry name" value="PROTEIN DETOXIFICATION 44, CHLOROPLASTIC"/>
    <property type="match status" value="1"/>
</dbReference>
<feature type="compositionally biased region" description="Low complexity" evidence="7">
    <location>
        <begin position="306"/>
        <end position="321"/>
    </location>
</feature>
<comment type="subcellular location">
    <subcellularLocation>
        <location evidence="1">Membrane</location>
        <topology evidence="1">Multi-pass membrane protein</topology>
    </subcellularLocation>
</comment>
<dbReference type="Proteomes" id="UP000256970">
    <property type="component" value="Unassembled WGS sequence"/>
</dbReference>
<evidence type="ECO:0000313" key="8">
    <source>
        <dbReference type="EMBL" id="SZX72784.1"/>
    </source>
</evidence>
<dbReference type="EMBL" id="FNXT01001159">
    <property type="protein sequence ID" value="SZX72784.1"/>
    <property type="molecule type" value="Genomic_DNA"/>
</dbReference>
<feature type="compositionally biased region" description="Low complexity" evidence="7">
    <location>
        <begin position="361"/>
        <end position="370"/>
    </location>
</feature>
<evidence type="ECO:0000256" key="7">
    <source>
        <dbReference type="SAM" id="MobiDB-lite"/>
    </source>
</evidence>